<dbReference type="CDD" id="cd04301">
    <property type="entry name" value="NAT_SF"/>
    <property type="match status" value="1"/>
</dbReference>
<dbReference type="PANTHER" id="PTHR43877:SF2">
    <property type="entry name" value="AMINOALKYLPHOSPHONATE N-ACETYLTRANSFERASE-RELATED"/>
    <property type="match status" value="1"/>
</dbReference>
<dbReference type="EMBL" id="AP019309">
    <property type="protein sequence ID" value="BBH25085.1"/>
    <property type="molecule type" value="Genomic_DNA"/>
</dbReference>
<name>A0A3G9J9N5_9FIRM</name>
<keyword evidence="2" id="KW-0012">Acyltransferase</keyword>
<evidence type="ECO:0000256" key="1">
    <source>
        <dbReference type="ARBA" id="ARBA00022679"/>
    </source>
</evidence>
<evidence type="ECO:0000259" key="3">
    <source>
        <dbReference type="PROSITE" id="PS51186"/>
    </source>
</evidence>
<dbReference type="InParanoid" id="A0A3G9J9N5"/>
<evidence type="ECO:0000313" key="5">
    <source>
        <dbReference type="Proteomes" id="UP000268059"/>
    </source>
</evidence>
<dbReference type="Pfam" id="PF00583">
    <property type="entry name" value="Acetyltransf_1"/>
    <property type="match status" value="1"/>
</dbReference>
<protein>
    <submittedName>
        <fullName evidence="4">N-acetyltransferase</fullName>
    </submittedName>
</protein>
<organism evidence="4 5">
    <name type="scientific">Intestinibaculum porci</name>
    <dbReference type="NCBI Taxonomy" id="2487118"/>
    <lineage>
        <taxon>Bacteria</taxon>
        <taxon>Bacillati</taxon>
        <taxon>Bacillota</taxon>
        <taxon>Erysipelotrichia</taxon>
        <taxon>Erysipelotrichales</taxon>
        <taxon>Erysipelotrichaceae</taxon>
        <taxon>Intestinibaculum</taxon>
    </lineage>
</organism>
<dbReference type="InterPro" id="IPR016181">
    <property type="entry name" value="Acyl_CoA_acyltransferase"/>
</dbReference>
<proteinExistence type="predicted"/>
<dbReference type="GO" id="GO:0016747">
    <property type="term" value="F:acyltransferase activity, transferring groups other than amino-acyl groups"/>
    <property type="evidence" value="ECO:0007669"/>
    <property type="project" value="InterPro"/>
</dbReference>
<evidence type="ECO:0000256" key="2">
    <source>
        <dbReference type="ARBA" id="ARBA00023315"/>
    </source>
</evidence>
<feature type="domain" description="N-acetyltransferase" evidence="3">
    <location>
        <begin position="1"/>
        <end position="167"/>
    </location>
</feature>
<keyword evidence="1 4" id="KW-0808">Transferase</keyword>
<dbReference type="InterPro" id="IPR000182">
    <property type="entry name" value="GNAT_dom"/>
</dbReference>
<dbReference type="PANTHER" id="PTHR43877">
    <property type="entry name" value="AMINOALKYLPHOSPHONATE N-ACETYLTRANSFERASE-RELATED-RELATED"/>
    <property type="match status" value="1"/>
</dbReference>
<sequence>MNIRKAEMKDIKGIVRLIDQAKAYFKENGIDQWQDGYPNEDVIRNDISLGHSYVLIDQDQIIGTFYYAIQEESSYQDIRNGSWHTSSPYAVVHRIVVDNTIKGHGYAKAMMDYACHQTLQQGLSSIRIDTHKDNLSMQRFLQKNGFQYCGDITLQSGAPRIAFDKIL</sequence>
<dbReference type="Proteomes" id="UP000268059">
    <property type="component" value="Chromosome"/>
</dbReference>
<dbReference type="RefSeq" id="WP_125118067.1">
    <property type="nucleotide sequence ID" value="NZ_AP019309.1"/>
</dbReference>
<dbReference type="PROSITE" id="PS51186">
    <property type="entry name" value="GNAT"/>
    <property type="match status" value="1"/>
</dbReference>
<keyword evidence="5" id="KW-1185">Reference proteome</keyword>
<dbReference type="KEGG" id="ebm:SG0102_00190"/>
<evidence type="ECO:0000313" key="4">
    <source>
        <dbReference type="EMBL" id="BBH25085.1"/>
    </source>
</evidence>
<gene>
    <name evidence="4" type="ORF">SG0102_00190</name>
</gene>
<dbReference type="InterPro" id="IPR050832">
    <property type="entry name" value="Bact_Acetyltransf"/>
</dbReference>
<reference evidence="4 5" key="1">
    <citation type="submission" date="2018-11" db="EMBL/GenBank/DDBJ databases">
        <title>Novel Erysipelotrichaceae bacterium isolated from small intestine of a swine.</title>
        <authorList>
            <person name="Kim J.S."/>
            <person name="Choe H."/>
            <person name="Lee Y.R."/>
            <person name="Kim K.M."/>
            <person name="Park D.S."/>
        </authorList>
    </citation>
    <scope>NUCLEOTIDE SEQUENCE [LARGE SCALE GENOMIC DNA]</scope>
    <source>
        <strain evidence="4 5">SG0102</strain>
    </source>
</reference>
<dbReference type="AlphaFoldDB" id="A0A3G9J9N5"/>
<dbReference type="OrthoDB" id="9796381at2"/>
<dbReference type="Gene3D" id="3.40.630.30">
    <property type="match status" value="1"/>
</dbReference>
<accession>A0A3G9J9N5</accession>
<dbReference type="SUPFAM" id="SSF55729">
    <property type="entry name" value="Acyl-CoA N-acyltransferases (Nat)"/>
    <property type="match status" value="1"/>
</dbReference>